<dbReference type="Proteomes" id="UP000184356">
    <property type="component" value="Unassembled WGS sequence"/>
</dbReference>
<keyword evidence="3" id="KW-1185">Reference proteome</keyword>
<dbReference type="OrthoDB" id="4476768at2759"/>
<dbReference type="RefSeq" id="XP_040705669.1">
    <property type="nucleotide sequence ID" value="XM_040846083.1"/>
</dbReference>
<accession>A0A1L9TRE5</accession>
<name>A0A1L9TRE5_9EURO</name>
<evidence type="ECO:0000313" key="2">
    <source>
        <dbReference type="EMBL" id="OJJ61863.1"/>
    </source>
</evidence>
<dbReference type="EMBL" id="KV878583">
    <property type="protein sequence ID" value="OJJ61863.1"/>
    <property type="molecule type" value="Genomic_DNA"/>
</dbReference>
<gene>
    <name evidence="2" type="ORF">ASPSYDRAFT_40427</name>
</gene>
<evidence type="ECO:0000256" key="1">
    <source>
        <dbReference type="SAM" id="MobiDB-lite"/>
    </source>
</evidence>
<sequence>MSSKPTNTFSPAGEQAKQAASKTQPGASTLKSQKKDPTSGWSIEEMLETGMDKDGNIISDPYSYIDGAKLSKGEHGHPEADEVSASLDDFD</sequence>
<proteinExistence type="predicted"/>
<feature type="compositionally biased region" description="Basic and acidic residues" evidence="1">
    <location>
        <begin position="69"/>
        <end position="80"/>
    </location>
</feature>
<dbReference type="GeneID" id="63762156"/>
<dbReference type="AlphaFoldDB" id="A0A1L9TRE5"/>
<reference evidence="3" key="1">
    <citation type="journal article" date="2017" name="Genome Biol.">
        <title>Comparative genomics reveals high biological diversity and specific adaptations in the industrially and medically important fungal genus Aspergillus.</title>
        <authorList>
            <person name="de Vries R.P."/>
            <person name="Riley R."/>
            <person name="Wiebenga A."/>
            <person name="Aguilar-Osorio G."/>
            <person name="Amillis S."/>
            <person name="Uchima C.A."/>
            <person name="Anderluh G."/>
            <person name="Asadollahi M."/>
            <person name="Askin M."/>
            <person name="Barry K."/>
            <person name="Battaglia E."/>
            <person name="Bayram O."/>
            <person name="Benocci T."/>
            <person name="Braus-Stromeyer S.A."/>
            <person name="Caldana C."/>
            <person name="Canovas D."/>
            <person name="Cerqueira G.C."/>
            <person name="Chen F."/>
            <person name="Chen W."/>
            <person name="Choi C."/>
            <person name="Clum A."/>
            <person name="Dos Santos R.A."/>
            <person name="Damasio A.R."/>
            <person name="Diallinas G."/>
            <person name="Emri T."/>
            <person name="Fekete E."/>
            <person name="Flipphi M."/>
            <person name="Freyberg S."/>
            <person name="Gallo A."/>
            <person name="Gournas C."/>
            <person name="Habgood R."/>
            <person name="Hainaut M."/>
            <person name="Harispe M.L."/>
            <person name="Henrissat B."/>
            <person name="Hilden K.S."/>
            <person name="Hope R."/>
            <person name="Hossain A."/>
            <person name="Karabika E."/>
            <person name="Karaffa L."/>
            <person name="Karanyi Z."/>
            <person name="Krasevec N."/>
            <person name="Kuo A."/>
            <person name="Kusch H."/>
            <person name="LaButti K."/>
            <person name="Lagendijk E.L."/>
            <person name="Lapidus A."/>
            <person name="Levasseur A."/>
            <person name="Lindquist E."/>
            <person name="Lipzen A."/>
            <person name="Logrieco A.F."/>
            <person name="MacCabe A."/>
            <person name="Maekelae M.R."/>
            <person name="Malavazi I."/>
            <person name="Melin P."/>
            <person name="Meyer V."/>
            <person name="Mielnichuk N."/>
            <person name="Miskei M."/>
            <person name="Molnar A.P."/>
            <person name="Mule G."/>
            <person name="Ngan C.Y."/>
            <person name="Orejas M."/>
            <person name="Orosz E."/>
            <person name="Ouedraogo J.P."/>
            <person name="Overkamp K.M."/>
            <person name="Park H.-S."/>
            <person name="Perrone G."/>
            <person name="Piumi F."/>
            <person name="Punt P.J."/>
            <person name="Ram A.F."/>
            <person name="Ramon A."/>
            <person name="Rauscher S."/>
            <person name="Record E."/>
            <person name="Riano-Pachon D.M."/>
            <person name="Robert V."/>
            <person name="Roehrig J."/>
            <person name="Ruller R."/>
            <person name="Salamov A."/>
            <person name="Salih N.S."/>
            <person name="Samson R.A."/>
            <person name="Sandor E."/>
            <person name="Sanguinetti M."/>
            <person name="Schuetze T."/>
            <person name="Sepcic K."/>
            <person name="Shelest E."/>
            <person name="Sherlock G."/>
            <person name="Sophianopoulou V."/>
            <person name="Squina F.M."/>
            <person name="Sun H."/>
            <person name="Susca A."/>
            <person name="Todd R.B."/>
            <person name="Tsang A."/>
            <person name="Unkles S.E."/>
            <person name="van de Wiele N."/>
            <person name="van Rossen-Uffink D."/>
            <person name="Oliveira J.V."/>
            <person name="Vesth T.C."/>
            <person name="Visser J."/>
            <person name="Yu J.-H."/>
            <person name="Zhou M."/>
            <person name="Andersen M.R."/>
            <person name="Archer D.B."/>
            <person name="Baker S.E."/>
            <person name="Benoit I."/>
            <person name="Brakhage A.A."/>
            <person name="Braus G.H."/>
            <person name="Fischer R."/>
            <person name="Frisvad J.C."/>
            <person name="Goldman G.H."/>
            <person name="Houbraken J."/>
            <person name="Oakley B."/>
            <person name="Pocsi I."/>
            <person name="Scazzocchio C."/>
            <person name="Seiboth B."/>
            <person name="vanKuyk P.A."/>
            <person name="Wortman J."/>
            <person name="Dyer P.S."/>
            <person name="Grigoriev I.V."/>
        </authorList>
    </citation>
    <scope>NUCLEOTIDE SEQUENCE [LARGE SCALE GENOMIC DNA]</scope>
    <source>
        <strain evidence="3">CBS 593.65</strain>
    </source>
</reference>
<feature type="compositionally biased region" description="Polar residues" evidence="1">
    <location>
        <begin position="1"/>
        <end position="10"/>
    </location>
</feature>
<evidence type="ECO:0000313" key="3">
    <source>
        <dbReference type="Proteomes" id="UP000184356"/>
    </source>
</evidence>
<dbReference type="VEuPathDB" id="FungiDB:ASPSYDRAFT_40427"/>
<protein>
    <submittedName>
        <fullName evidence="2">Uncharacterized protein</fullName>
    </submittedName>
</protein>
<feature type="region of interest" description="Disordered" evidence="1">
    <location>
        <begin position="1"/>
        <end position="91"/>
    </location>
</feature>
<feature type="compositionally biased region" description="Polar residues" evidence="1">
    <location>
        <begin position="18"/>
        <end position="31"/>
    </location>
</feature>
<organism evidence="2 3">
    <name type="scientific">Aspergillus sydowii CBS 593.65</name>
    <dbReference type="NCBI Taxonomy" id="1036612"/>
    <lineage>
        <taxon>Eukaryota</taxon>
        <taxon>Fungi</taxon>
        <taxon>Dikarya</taxon>
        <taxon>Ascomycota</taxon>
        <taxon>Pezizomycotina</taxon>
        <taxon>Eurotiomycetes</taxon>
        <taxon>Eurotiomycetidae</taxon>
        <taxon>Eurotiales</taxon>
        <taxon>Aspergillaceae</taxon>
        <taxon>Aspergillus</taxon>
        <taxon>Aspergillus subgen. Nidulantes</taxon>
    </lineage>
</organism>